<feature type="transmembrane region" description="Helical" evidence="1">
    <location>
        <begin position="345"/>
        <end position="363"/>
    </location>
</feature>
<dbReference type="EMBL" id="HE573026">
    <property type="protein sequence ID" value="CCC51192.1"/>
    <property type="molecule type" value="Genomic_DNA"/>
</dbReference>
<keyword evidence="1" id="KW-0812">Transmembrane</keyword>
<feature type="transmembrane region" description="Helical" evidence="1">
    <location>
        <begin position="491"/>
        <end position="511"/>
    </location>
</feature>
<keyword evidence="1" id="KW-1133">Transmembrane helix</keyword>
<proteinExistence type="predicted"/>
<dbReference type="AlphaFoldDB" id="G0U5P1"/>
<evidence type="ECO:0000256" key="1">
    <source>
        <dbReference type="SAM" id="Phobius"/>
    </source>
</evidence>
<dbReference type="Pfam" id="PF00226">
    <property type="entry name" value="DnaJ"/>
    <property type="match status" value="1"/>
</dbReference>
<accession>G0U5P1</accession>
<dbReference type="PANTHER" id="PTHR24074">
    <property type="entry name" value="CO-CHAPERONE PROTEIN DJLA"/>
    <property type="match status" value="1"/>
</dbReference>
<organism evidence="3">
    <name type="scientific">Trypanosoma vivax (strain Y486)</name>
    <dbReference type="NCBI Taxonomy" id="1055687"/>
    <lineage>
        <taxon>Eukaryota</taxon>
        <taxon>Discoba</taxon>
        <taxon>Euglenozoa</taxon>
        <taxon>Kinetoplastea</taxon>
        <taxon>Metakinetoplastina</taxon>
        <taxon>Trypanosomatida</taxon>
        <taxon>Trypanosomatidae</taxon>
        <taxon>Trypanosoma</taxon>
        <taxon>Duttonella</taxon>
    </lineage>
</organism>
<dbReference type="PRINTS" id="PR00625">
    <property type="entry name" value="JDOMAIN"/>
</dbReference>
<feature type="transmembrane region" description="Helical" evidence="1">
    <location>
        <begin position="467"/>
        <end position="485"/>
    </location>
</feature>
<dbReference type="SMART" id="SM00271">
    <property type="entry name" value="DnaJ"/>
    <property type="match status" value="1"/>
</dbReference>
<dbReference type="SUPFAM" id="SSF46565">
    <property type="entry name" value="Chaperone J-domain"/>
    <property type="match status" value="1"/>
</dbReference>
<gene>
    <name evidence="3" type="ORF">TVY486_1002450</name>
</gene>
<dbReference type="PROSITE" id="PS50076">
    <property type="entry name" value="DNAJ_2"/>
    <property type="match status" value="1"/>
</dbReference>
<name>G0U5P1_TRYVY</name>
<evidence type="ECO:0000313" key="3">
    <source>
        <dbReference type="EMBL" id="CCC51192.1"/>
    </source>
</evidence>
<sequence length="692" mass="79776">MHFFSSTSLLFVPNYLSYNSLYLKCPASHLWFPLPFKIYLTIFNEIYLSYTLFVGIQQIHITLLFQKYSHSMRLKARPREPLRTEASDSSGAIGRKTLANSSEFAAFVNRMKAVNYPFIVKKHNEVQVVVLPEPTEDCDVIDEKLEQKKLDIETKWLDLCLHEFIRRKSRYGSLSRLIIRISSTLFLLSVALWYTWPLWEKLIDVESELHYSALGIPPDSGPTEIKRAYREAVKRRHPDLNPNCESCRAEMIKIQQAHDILLAKGSQRSQLVDRYREQLDQLRSLVFFRMYSIVFSAAEEIYFLIYGPYAALRYRSETEFSSAIQLICRALTMGIFVLYDALFVSGFNIVVFLQVFCYCVSSAKFSAEKREAMRMVRYSYMDIYREAAILTSIPVIFHFYQKITNGIGHDGSNALEFILQMCFGCIYVLAHLYRMTPNIIDNMAMKKCSIPLVYLALPSKQLSGHRFIFTELGLLFNMICLPLHAGCPSVYRIVVIFVHSIFLCQLVWLPWEPPVLLKRKCEPKKAAYPHEKSKDVDHTLKRNEELVSRQSLSSDEASLLRDLDYEAVLWSDVVMTKYKKQLDHVTSDYVRRCKGSWSFELMSTADLQEVVFVSITTNHHDAPPKLDVLFRAKDASSGRILGLQRGPLGCFPTESLGHQSIESMAKTYARASGEDGKYTPSELWLAKFTRSC</sequence>
<feature type="transmembrane region" description="Helical" evidence="1">
    <location>
        <begin position="177"/>
        <end position="196"/>
    </location>
</feature>
<dbReference type="InterPro" id="IPR050817">
    <property type="entry name" value="DjlA_DnaK_co-chaperone"/>
</dbReference>
<dbReference type="InterPro" id="IPR036869">
    <property type="entry name" value="J_dom_sf"/>
</dbReference>
<reference evidence="3" key="1">
    <citation type="journal article" date="2012" name="Proc. Natl. Acad. Sci. U.S.A.">
        <title>Antigenic diversity is generated by distinct evolutionary mechanisms in African trypanosome species.</title>
        <authorList>
            <person name="Jackson A.P."/>
            <person name="Berry A."/>
            <person name="Aslett M."/>
            <person name="Allison H.C."/>
            <person name="Burton P."/>
            <person name="Vavrova-Anderson J."/>
            <person name="Brown R."/>
            <person name="Browne H."/>
            <person name="Corton N."/>
            <person name="Hauser H."/>
            <person name="Gamble J."/>
            <person name="Gilderthorp R."/>
            <person name="Marcello L."/>
            <person name="McQuillan J."/>
            <person name="Otto T.D."/>
            <person name="Quail M.A."/>
            <person name="Sanders M.J."/>
            <person name="van Tonder A."/>
            <person name="Ginger M.L."/>
            <person name="Field M.C."/>
            <person name="Barry J.D."/>
            <person name="Hertz-Fowler C."/>
            <person name="Berriman M."/>
        </authorList>
    </citation>
    <scope>NUCLEOTIDE SEQUENCE</scope>
    <source>
        <strain evidence="3">Y486</strain>
    </source>
</reference>
<dbReference type="Gene3D" id="1.10.287.110">
    <property type="entry name" value="DnaJ domain"/>
    <property type="match status" value="1"/>
</dbReference>
<feature type="domain" description="J" evidence="2">
    <location>
        <begin position="209"/>
        <end position="283"/>
    </location>
</feature>
<protein>
    <recommendedName>
        <fullName evidence="2">J domain-containing protein</fullName>
    </recommendedName>
</protein>
<feature type="transmembrane region" description="Helical" evidence="1">
    <location>
        <begin position="413"/>
        <end position="433"/>
    </location>
</feature>
<keyword evidence="1" id="KW-0472">Membrane</keyword>
<dbReference type="CDD" id="cd06257">
    <property type="entry name" value="DnaJ"/>
    <property type="match status" value="1"/>
</dbReference>
<dbReference type="InterPro" id="IPR001623">
    <property type="entry name" value="DnaJ_domain"/>
</dbReference>
<feature type="transmembrane region" description="Helical" evidence="1">
    <location>
        <begin position="383"/>
        <end position="401"/>
    </location>
</feature>
<feature type="transmembrane region" description="Helical" evidence="1">
    <location>
        <begin position="286"/>
        <end position="308"/>
    </location>
</feature>
<feature type="transmembrane region" description="Helical" evidence="1">
    <location>
        <begin position="46"/>
        <end position="65"/>
    </location>
</feature>
<evidence type="ECO:0000259" key="2">
    <source>
        <dbReference type="PROSITE" id="PS50076"/>
    </source>
</evidence>